<reference evidence="1" key="2">
    <citation type="journal article" date="2015" name="Data Brief">
        <title>Shoot transcriptome of the giant reed, Arundo donax.</title>
        <authorList>
            <person name="Barrero R.A."/>
            <person name="Guerrero F.D."/>
            <person name="Moolhuijzen P."/>
            <person name="Goolsby J.A."/>
            <person name="Tidwell J."/>
            <person name="Bellgard S.E."/>
            <person name="Bellgard M.I."/>
        </authorList>
    </citation>
    <scope>NUCLEOTIDE SEQUENCE</scope>
    <source>
        <tissue evidence="1">Shoot tissue taken approximately 20 cm above the soil surface</tissue>
    </source>
</reference>
<name>A0A0A8ZI86_ARUDO</name>
<dbReference type="AlphaFoldDB" id="A0A0A8ZI86"/>
<sequence length="38" mass="4329">MDAHQPCQACLAETRIVRPNIHLCFYFSCPGLLLENHS</sequence>
<reference evidence="1" key="1">
    <citation type="submission" date="2014-09" db="EMBL/GenBank/DDBJ databases">
        <authorList>
            <person name="Magalhaes I.L.F."/>
            <person name="Oliveira U."/>
            <person name="Santos F.R."/>
            <person name="Vidigal T.H.D.A."/>
            <person name="Brescovit A.D."/>
            <person name="Santos A.J."/>
        </authorList>
    </citation>
    <scope>NUCLEOTIDE SEQUENCE</scope>
    <source>
        <tissue evidence="1">Shoot tissue taken approximately 20 cm above the soil surface</tissue>
    </source>
</reference>
<evidence type="ECO:0000313" key="1">
    <source>
        <dbReference type="EMBL" id="JAD37413.1"/>
    </source>
</evidence>
<organism evidence="1">
    <name type="scientific">Arundo donax</name>
    <name type="common">Giant reed</name>
    <name type="synonym">Donax arundinaceus</name>
    <dbReference type="NCBI Taxonomy" id="35708"/>
    <lineage>
        <taxon>Eukaryota</taxon>
        <taxon>Viridiplantae</taxon>
        <taxon>Streptophyta</taxon>
        <taxon>Embryophyta</taxon>
        <taxon>Tracheophyta</taxon>
        <taxon>Spermatophyta</taxon>
        <taxon>Magnoliopsida</taxon>
        <taxon>Liliopsida</taxon>
        <taxon>Poales</taxon>
        <taxon>Poaceae</taxon>
        <taxon>PACMAD clade</taxon>
        <taxon>Arundinoideae</taxon>
        <taxon>Arundineae</taxon>
        <taxon>Arundo</taxon>
    </lineage>
</organism>
<proteinExistence type="predicted"/>
<dbReference type="EMBL" id="GBRH01260482">
    <property type="protein sequence ID" value="JAD37413.1"/>
    <property type="molecule type" value="Transcribed_RNA"/>
</dbReference>
<accession>A0A0A8ZI86</accession>
<protein>
    <submittedName>
        <fullName evidence="1">Uncharacterized protein</fullName>
    </submittedName>
</protein>